<comment type="caution">
    <text evidence="1">The sequence shown here is derived from an EMBL/GenBank/DDBJ whole genome shotgun (WGS) entry which is preliminary data.</text>
</comment>
<dbReference type="EMBL" id="PFMR01000292">
    <property type="protein sequence ID" value="PIZ14935.1"/>
    <property type="molecule type" value="Genomic_DNA"/>
</dbReference>
<dbReference type="PANTHER" id="PTHR41244:SF1">
    <property type="entry name" value="GLYCOSYLTRANSFERASE"/>
    <property type="match status" value="1"/>
</dbReference>
<protein>
    <recommendedName>
        <fullName evidence="3">CBM-cenC domain-containing protein</fullName>
    </recommendedName>
</protein>
<dbReference type="Gene3D" id="3.20.20.80">
    <property type="entry name" value="Glycosidases"/>
    <property type="match status" value="1"/>
</dbReference>
<dbReference type="InterPro" id="IPR032719">
    <property type="entry name" value="WbsX"/>
</dbReference>
<evidence type="ECO:0000313" key="1">
    <source>
        <dbReference type="EMBL" id="PIZ14935.1"/>
    </source>
</evidence>
<dbReference type="PANTHER" id="PTHR41244">
    <property type="entry name" value="RHAMNAN SYNTHESIS F"/>
    <property type="match status" value="1"/>
</dbReference>
<reference evidence="2" key="1">
    <citation type="submission" date="2017-09" db="EMBL/GenBank/DDBJ databases">
        <title>Depth-based differentiation of microbial function through sediment-hosted aquifers and enrichment of novel symbionts in the deep terrestrial subsurface.</title>
        <authorList>
            <person name="Probst A.J."/>
            <person name="Ladd B."/>
            <person name="Jarett J.K."/>
            <person name="Geller-Mcgrath D.E."/>
            <person name="Sieber C.M.K."/>
            <person name="Emerson J.B."/>
            <person name="Anantharaman K."/>
            <person name="Thomas B.C."/>
            <person name="Malmstrom R."/>
            <person name="Stieglmeier M."/>
            <person name="Klingl A."/>
            <person name="Woyke T."/>
            <person name="Ryan C.M."/>
            <person name="Banfield J.F."/>
        </authorList>
    </citation>
    <scope>NUCLEOTIDE SEQUENCE [LARGE SCALE GENOMIC DNA]</scope>
</reference>
<evidence type="ECO:0008006" key="3">
    <source>
        <dbReference type="Google" id="ProtNLM"/>
    </source>
</evidence>
<name>A0A2M7S5W9_9BACT</name>
<organism evidence="1 2">
    <name type="scientific">Candidatus Desantisbacteria bacterium CG_4_10_14_0_8_um_filter_48_22</name>
    <dbReference type="NCBI Taxonomy" id="1974543"/>
    <lineage>
        <taxon>Bacteria</taxon>
        <taxon>Candidatus Desantisiibacteriota</taxon>
    </lineage>
</organism>
<accession>A0A2M7S5W9</accession>
<evidence type="ECO:0000313" key="2">
    <source>
        <dbReference type="Proteomes" id="UP000229307"/>
    </source>
</evidence>
<dbReference type="AlphaFoldDB" id="A0A2M7S5W9"/>
<dbReference type="Pfam" id="PF14307">
    <property type="entry name" value="Glyco_tran_WbsX"/>
    <property type="match status" value="1"/>
</dbReference>
<gene>
    <name evidence="1" type="ORF">COY52_10660</name>
</gene>
<proteinExistence type="predicted"/>
<dbReference type="Proteomes" id="UP000229307">
    <property type="component" value="Unassembled WGS sequence"/>
</dbReference>
<sequence>FHTYVIDMFSDPGWEGTVEGIAVRPSNAKGAKSEFKFFRAGEKPKGPAEIIVREFAFDNVINPAGQFASLVCVLENAGGEPARNVNLRVSLPQGMQMMGSQGAAAIPVLEKKQSFQWTVISSDPSEGSAEVDITGDNFAPVSASANLAFSKKISVSPVMTGGRVYPPEPVAAKTKYLIGAYYFPGWKQGTTRGWDAIRPFPERKPVLGWYQEGEPDIASWQIKWAVEHGISFFAYDWYWDRGARSLEHALHDGYFNSMYRKYLKFCLLWANHNPKGSSSEQDLLNVTKYWIDNYFKLPEYLKIDGKPVVIIFSVDRITEDMGVAATKDAFEKMENLCRENGFDGLYLAGCAYPGMDKAKQMQEEGYDAITGYNYPAAGSVAEDGNRPPYESAISGYREIWEEIAGYKFLDYIAVADPGWDARPWAGESALVRTGKNPAKFKKMLEFARSFADKHPVGEDKSRVVLVESWNEFGEGDYIEPHREFGFGYLDAIREVFAEDQKGHIDVTPRDIGLEVKQWVEVKPMTNWEFDKDDNGEGWGPMMGLADFSVKRGVMKAAVTGGDPAFAAAANIDASKYRFAVIKMKIDKGNSAQLFWTTASSPESERNSLSFSTSSDTQFHEYLLRVGDVKSWRGEILRLRLDPNYNLPGAVIELDYIRFSEQPPPAALKQ</sequence>
<feature type="non-terminal residue" evidence="1">
    <location>
        <position position="1"/>
    </location>
</feature>